<dbReference type="GO" id="GO:0005737">
    <property type="term" value="C:cytoplasm"/>
    <property type="evidence" value="ECO:0007669"/>
    <property type="project" value="UniProtKB-SubCell"/>
</dbReference>
<reference evidence="7" key="1">
    <citation type="journal article" date="2023" name="bioRxiv">
        <title>Improved chromosome-level genome assembly for marigold (Tagetes erecta).</title>
        <authorList>
            <person name="Jiang F."/>
            <person name="Yuan L."/>
            <person name="Wang S."/>
            <person name="Wang H."/>
            <person name="Xu D."/>
            <person name="Wang A."/>
            <person name="Fan W."/>
        </authorList>
    </citation>
    <scope>NUCLEOTIDE SEQUENCE</scope>
    <source>
        <strain evidence="7">WSJ</strain>
        <tissue evidence="7">Leaf</tissue>
    </source>
</reference>
<evidence type="ECO:0000256" key="2">
    <source>
        <dbReference type="ARBA" id="ARBA00022490"/>
    </source>
</evidence>
<feature type="region of interest" description="Disordered" evidence="5">
    <location>
        <begin position="1"/>
        <end position="51"/>
    </location>
</feature>
<protein>
    <recommendedName>
        <fullName evidence="4">YTH domain-containing family protein</fullName>
    </recommendedName>
</protein>
<comment type="subcellular location">
    <subcellularLocation>
        <location evidence="1">Cytoplasm</location>
    </subcellularLocation>
</comment>
<dbReference type="CDD" id="cd21134">
    <property type="entry name" value="YTH"/>
    <property type="match status" value="1"/>
</dbReference>
<dbReference type="PANTHER" id="PTHR12357">
    <property type="entry name" value="YTH YT521-B HOMOLOGY DOMAIN-CONTAINING"/>
    <property type="match status" value="1"/>
</dbReference>
<evidence type="ECO:0000313" key="7">
    <source>
        <dbReference type="EMBL" id="KAK1429045.1"/>
    </source>
</evidence>
<organism evidence="7 8">
    <name type="scientific">Tagetes erecta</name>
    <name type="common">African marigold</name>
    <dbReference type="NCBI Taxonomy" id="13708"/>
    <lineage>
        <taxon>Eukaryota</taxon>
        <taxon>Viridiplantae</taxon>
        <taxon>Streptophyta</taxon>
        <taxon>Embryophyta</taxon>
        <taxon>Tracheophyta</taxon>
        <taxon>Spermatophyta</taxon>
        <taxon>Magnoliopsida</taxon>
        <taxon>eudicotyledons</taxon>
        <taxon>Gunneridae</taxon>
        <taxon>Pentapetalae</taxon>
        <taxon>asterids</taxon>
        <taxon>campanulids</taxon>
        <taxon>Asterales</taxon>
        <taxon>Asteraceae</taxon>
        <taxon>Asteroideae</taxon>
        <taxon>Heliantheae alliance</taxon>
        <taxon>Tageteae</taxon>
        <taxon>Tagetes</taxon>
    </lineage>
</organism>
<dbReference type="InterPro" id="IPR045168">
    <property type="entry name" value="YTH_prot"/>
</dbReference>
<feature type="region of interest" description="Disordered" evidence="5">
    <location>
        <begin position="129"/>
        <end position="173"/>
    </location>
</feature>
<dbReference type="FunFam" id="3.10.590.10:FF:000001">
    <property type="entry name" value="YTH domain family 1, isoform CRA_a"/>
    <property type="match status" value="1"/>
</dbReference>
<dbReference type="InterPro" id="IPR007275">
    <property type="entry name" value="YTH_domain"/>
</dbReference>
<evidence type="ECO:0000256" key="5">
    <source>
        <dbReference type="SAM" id="MobiDB-lite"/>
    </source>
</evidence>
<feature type="compositionally biased region" description="Basic and acidic residues" evidence="5">
    <location>
        <begin position="27"/>
        <end position="37"/>
    </location>
</feature>
<evidence type="ECO:0000256" key="4">
    <source>
        <dbReference type="RuleBase" id="RU369095"/>
    </source>
</evidence>
<evidence type="ECO:0000256" key="1">
    <source>
        <dbReference type="ARBA" id="ARBA00004496"/>
    </source>
</evidence>
<keyword evidence="3 4" id="KW-0694">RNA-binding</keyword>
<dbReference type="GO" id="GO:1990247">
    <property type="term" value="F:N6-methyladenosine-containing RNA reader activity"/>
    <property type="evidence" value="ECO:0007669"/>
    <property type="project" value="UniProtKB-UniRule"/>
</dbReference>
<keyword evidence="8" id="KW-1185">Reference proteome</keyword>
<dbReference type="GO" id="GO:0003729">
    <property type="term" value="F:mRNA binding"/>
    <property type="evidence" value="ECO:0007669"/>
    <property type="project" value="UniProtKB-UniRule"/>
</dbReference>
<dbReference type="Pfam" id="PF04146">
    <property type="entry name" value="YTH"/>
    <property type="match status" value="1"/>
</dbReference>
<feature type="domain" description="YTH" evidence="6">
    <location>
        <begin position="307"/>
        <end position="444"/>
    </location>
</feature>
<dbReference type="Gene3D" id="3.10.590.10">
    <property type="entry name" value="ph1033 like domains"/>
    <property type="match status" value="1"/>
</dbReference>
<gene>
    <name evidence="7" type="ORF">QVD17_11244</name>
</gene>
<evidence type="ECO:0000256" key="3">
    <source>
        <dbReference type="ARBA" id="ARBA00022884"/>
    </source>
</evidence>
<dbReference type="GO" id="GO:0061157">
    <property type="term" value="P:mRNA destabilization"/>
    <property type="evidence" value="ECO:0007669"/>
    <property type="project" value="TreeGrafter"/>
</dbReference>
<dbReference type="AlphaFoldDB" id="A0AAD8NUR1"/>
<evidence type="ECO:0000259" key="6">
    <source>
        <dbReference type="PROSITE" id="PS50882"/>
    </source>
</evidence>
<evidence type="ECO:0000313" key="8">
    <source>
        <dbReference type="Proteomes" id="UP001229421"/>
    </source>
</evidence>
<name>A0AAD8NUR1_TARER</name>
<keyword evidence="2" id="KW-0963">Cytoplasm</keyword>
<proteinExistence type="inferred from homology"/>
<sequence length="541" mass="60168">MAAGNPPSDDAASLLKKLSLDPQTKSSETKDPVKKSSVDSGNGHIQPNKRALNPLVSDFMDPKSAYYHNGYPSTMYYYGGYDGATSDWDVYTGYMNSGSPDLAHGVYGYGYAPYGYGYPSYYQPLTPTGETTTPANADKGPLATDTNTTKGSVGSGVGSKGNTGSTFGKPRPYSASGMSTSTGYMDKLYPNKLYSQYGNLYQYGYGYGSNAYDSQTKGKPRVRANGLYGYNNEYNDGLNELNRGPRIRTAKNQKPFTPDALDVKGQNGISPSTDVVKNELIEVKEIKEVPDREQYNKADFPDTYADAKFFIIKSYSEDDVHKSIKYNVWASTPNGNKKLDAAYHEAQQKSEGCPVFLFFSVNTSGQFVGVAEMVGPVDFEKSLEYWQQDKWVGCFPVKWHFVKDVPNSLLRHIILEYNENKPVTNSRDTQEVRLVQGLQMVKVFKEHLSKQCILDDFEFYEDRQKRIQQKKAKQQLFQKQSLEGKLVNDRKIKEVAEGEVLKTVDGVLDLVNEVKVVDNVQDDAAKPAEMNVVVNGVANAC</sequence>
<comment type="similarity">
    <text evidence="4">Belongs to the YTHDF family.</text>
</comment>
<comment type="caution">
    <text evidence="7">The sequence shown here is derived from an EMBL/GenBank/DDBJ whole genome shotgun (WGS) entry which is preliminary data.</text>
</comment>
<comment type="function">
    <text evidence="4">Specifically recognizes and binds N6-methyladenosine (m6A)-containing RNAs, and regulates mRNA stability. M6A is a modification present at internal sites of mRNAs and some non-coding RNAs and plays a role in mRNA stability and processing.</text>
</comment>
<dbReference type="Proteomes" id="UP001229421">
    <property type="component" value="Unassembled WGS sequence"/>
</dbReference>
<dbReference type="PROSITE" id="PS50882">
    <property type="entry name" value="YTH"/>
    <property type="match status" value="1"/>
</dbReference>
<dbReference type="EMBL" id="JAUHHV010000003">
    <property type="protein sequence ID" value="KAK1429045.1"/>
    <property type="molecule type" value="Genomic_DNA"/>
</dbReference>
<dbReference type="PANTHER" id="PTHR12357:SF99">
    <property type="entry name" value="YTH DOMAIN-CONTAINING PROTEIN ECT2-RELATED"/>
    <property type="match status" value="1"/>
</dbReference>
<accession>A0AAD8NUR1</accession>